<dbReference type="InterPro" id="IPR009081">
    <property type="entry name" value="PP-bd_ACP"/>
</dbReference>
<dbReference type="EMBL" id="CP017599">
    <property type="protein sequence ID" value="AOW99792.1"/>
    <property type="molecule type" value="Genomic_DNA"/>
</dbReference>
<proteinExistence type="predicted"/>
<dbReference type="Proteomes" id="UP000177870">
    <property type="component" value="Chromosome"/>
</dbReference>
<dbReference type="Gene3D" id="1.10.1200.10">
    <property type="entry name" value="ACP-like"/>
    <property type="match status" value="1"/>
</dbReference>
<accession>A0A1D8TQE3</accession>
<dbReference type="STRING" id="1458985.BJP34_10295"/>
<dbReference type="OrthoDB" id="583273at2"/>
<protein>
    <submittedName>
        <fullName evidence="4">Acyl carrier protein</fullName>
    </submittedName>
</protein>
<sequence>MLNSETVVKQLKEIIATEVDANLELEDIDENASLFEDGLGLDSLAIMQLITSIERHFWFRFTDDDISPDNFEDLTILSELITSKLTLYRQY</sequence>
<keyword evidence="2" id="KW-0597">Phosphoprotein</keyword>
<dbReference type="KEGG" id="mpro:BJP34_10295"/>
<dbReference type="RefSeq" id="WP_070392268.1">
    <property type="nucleotide sequence ID" value="NZ_CP017599.1"/>
</dbReference>
<dbReference type="SUPFAM" id="SSF47336">
    <property type="entry name" value="ACP-like"/>
    <property type="match status" value="1"/>
</dbReference>
<dbReference type="AlphaFoldDB" id="A0A1D8TQE3"/>
<evidence type="ECO:0000259" key="3">
    <source>
        <dbReference type="PROSITE" id="PS50075"/>
    </source>
</evidence>
<dbReference type="InterPro" id="IPR006162">
    <property type="entry name" value="Ppantetheine_attach_site"/>
</dbReference>
<dbReference type="PROSITE" id="PS00012">
    <property type="entry name" value="PHOSPHOPANTETHEINE"/>
    <property type="match status" value="1"/>
</dbReference>
<gene>
    <name evidence="4" type="ORF">BJP34_10295</name>
</gene>
<evidence type="ECO:0000313" key="5">
    <source>
        <dbReference type="Proteomes" id="UP000177870"/>
    </source>
</evidence>
<name>A0A1D8TQE3_9CYAN</name>
<dbReference type="Pfam" id="PF00550">
    <property type="entry name" value="PP-binding"/>
    <property type="match status" value="1"/>
</dbReference>
<reference evidence="5" key="1">
    <citation type="submission" date="2016-10" db="EMBL/GenBank/DDBJ databases">
        <title>Comparative genomics uncovers the prolific and rare metabolic potential of the cyanobacterial genus Moorea.</title>
        <authorList>
            <person name="Leao T."/>
            <person name="Castelao G."/>
            <person name="Korobeynikov A."/>
            <person name="Monroe E.A."/>
            <person name="Podell S."/>
            <person name="Glukhov E."/>
            <person name="Allen E."/>
            <person name="Gerwick W.H."/>
            <person name="Gerwick L."/>
        </authorList>
    </citation>
    <scope>NUCLEOTIDE SEQUENCE [LARGE SCALE GENOMIC DNA]</scope>
    <source>
        <strain evidence="5">PAL-8-15-08-1</strain>
    </source>
</reference>
<evidence type="ECO:0000313" key="4">
    <source>
        <dbReference type="EMBL" id="AOW99792.1"/>
    </source>
</evidence>
<evidence type="ECO:0000256" key="2">
    <source>
        <dbReference type="ARBA" id="ARBA00022553"/>
    </source>
</evidence>
<dbReference type="PROSITE" id="PS50075">
    <property type="entry name" value="CARRIER"/>
    <property type="match status" value="1"/>
</dbReference>
<organism evidence="4 5">
    <name type="scientific">Moorena producens PAL-8-15-08-1</name>
    <dbReference type="NCBI Taxonomy" id="1458985"/>
    <lineage>
        <taxon>Bacteria</taxon>
        <taxon>Bacillati</taxon>
        <taxon>Cyanobacteriota</taxon>
        <taxon>Cyanophyceae</taxon>
        <taxon>Coleofasciculales</taxon>
        <taxon>Coleofasciculaceae</taxon>
        <taxon>Moorena</taxon>
    </lineage>
</organism>
<evidence type="ECO:0000256" key="1">
    <source>
        <dbReference type="ARBA" id="ARBA00022450"/>
    </source>
</evidence>
<dbReference type="InterPro" id="IPR036736">
    <property type="entry name" value="ACP-like_sf"/>
</dbReference>
<keyword evidence="1" id="KW-0596">Phosphopantetheine</keyword>
<feature type="domain" description="Carrier" evidence="3">
    <location>
        <begin position="6"/>
        <end position="85"/>
    </location>
</feature>